<organism evidence="7 8">
    <name type="scientific">Aulographum hederae CBS 113979</name>
    <dbReference type="NCBI Taxonomy" id="1176131"/>
    <lineage>
        <taxon>Eukaryota</taxon>
        <taxon>Fungi</taxon>
        <taxon>Dikarya</taxon>
        <taxon>Ascomycota</taxon>
        <taxon>Pezizomycotina</taxon>
        <taxon>Dothideomycetes</taxon>
        <taxon>Pleosporomycetidae</taxon>
        <taxon>Aulographales</taxon>
        <taxon>Aulographaceae</taxon>
    </lineage>
</organism>
<feature type="compositionally biased region" description="Basic and acidic residues" evidence="5">
    <location>
        <begin position="90"/>
        <end position="112"/>
    </location>
</feature>
<evidence type="ECO:0000313" key="7">
    <source>
        <dbReference type="EMBL" id="KAF1986023.1"/>
    </source>
</evidence>
<dbReference type="SUPFAM" id="SSF53474">
    <property type="entry name" value="alpha/beta-Hydrolases"/>
    <property type="match status" value="1"/>
</dbReference>
<evidence type="ECO:0000256" key="4">
    <source>
        <dbReference type="ARBA" id="ARBA00022801"/>
    </source>
</evidence>
<dbReference type="PANTHER" id="PTHR13390:SF0">
    <property type="entry name" value="LIPID DROPLET-ASSOCIATED HYDROLASE"/>
    <property type="match status" value="1"/>
</dbReference>
<dbReference type="AlphaFoldDB" id="A0A6G1GYI3"/>
<dbReference type="GO" id="GO:0005811">
    <property type="term" value="C:lipid droplet"/>
    <property type="evidence" value="ECO:0007669"/>
    <property type="project" value="UniProtKB-SubCell"/>
</dbReference>
<evidence type="ECO:0000256" key="2">
    <source>
        <dbReference type="ARBA" id="ARBA00008300"/>
    </source>
</evidence>
<keyword evidence="8" id="KW-1185">Reference proteome</keyword>
<comment type="subcellular location">
    <subcellularLocation>
        <location evidence="1">Lipid droplet</location>
    </subcellularLocation>
</comment>
<feature type="region of interest" description="Disordered" evidence="5">
    <location>
        <begin position="1"/>
        <end position="24"/>
    </location>
</feature>
<gene>
    <name evidence="7" type="ORF">K402DRAFT_378337</name>
</gene>
<protein>
    <recommendedName>
        <fullName evidence="9">AB hydrolase-1 domain-containing protein</fullName>
    </recommendedName>
</protein>
<dbReference type="InterPro" id="IPR019363">
    <property type="entry name" value="LDAH"/>
</dbReference>
<comment type="similarity">
    <text evidence="2">Belongs to the AB hydrolase superfamily. LDAH family.</text>
</comment>
<accession>A0A6G1GYI3</accession>
<evidence type="ECO:0000313" key="8">
    <source>
        <dbReference type="Proteomes" id="UP000800041"/>
    </source>
</evidence>
<evidence type="ECO:0000256" key="3">
    <source>
        <dbReference type="ARBA" id="ARBA00022677"/>
    </source>
</evidence>
<dbReference type="Proteomes" id="UP000800041">
    <property type="component" value="Unassembled WGS sequence"/>
</dbReference>
<dbReference type="Gene3D" id="3.40.50.1820">
    <property type="entry name" value="alpha/beta hydrolase"/>
    <property type="match status" value="1"/>
</dbReference>
<evidence type="ECO:0000256" key="5">
    <source>
        <dbReference type="SAM" id="MobiDB-lite"/>
    </source>
</evidence>
<sequence>MPRPTFASSIHLYDQDSSSSNSSQPRTKYLIFFITGNPGLIEYYRPFLTHLYSLLSFSPSPSSSSSASKTDQKNVEFEIYGRSLRGFEIDDGGTKKKSKTDENENEDAHVEKNPQPTLLGDFYGLRAQITHISNSLREVAARGKKEGDKPTKVILIGHSVGTYIALEVVRLARERREEGLRVVGGVMLFPTVVDLGRSSNGRFFKPLLSFPGIPLFLALLIRISTFLIPFFFFARCVTFFADVPPPSALITAALIKSKMGFCEVLYLARDELSQMCEDKWDEGIWGAATPSPSTPPAPKLFFYFGKTDAWVADETRDALFASRGRVRAGFGGVGGGKGEGKEKEKEGDEWKPVMMIDEIGAPHDFVLRHSIPIAEKSAEFIREILEVDLGRK</sequence>
<dbReference type="EMBL" id="ML977159">
    <property type="protein sequence ID" value="KAF1986023.1"/>
    <property type="molecule type" value="Genomic_DNA"/>
</dbReference>
<proteinExistence type="inferred from homology"/>
<dbReference type="GO" id="GO:0016298">
    <property type="term" value="F:lipase activity"/>
    <property type="evidence" value="ECO:0007669"/>
    <property type="project" value="InterPro"/>
</dbReference>
<name>A0A6G1GYI3_9PEZI</name>
<dbReference type="InterPro" id="IPR029058">
    <property type="entry name" value="AB_hydrolase_fold"/>
</dbReference>
<dbReference type="PANTHER" id="PTHR13390">
    <property type="entry name" value="LIPASE"/>
    <property type="match status" value="1"/>
</dbReference>
<evidence type="ECO:0008006" key="9">
    <source>
        <dbReference type="Google" id="ProtNLM"/>
    </source>
</evidence>
<feature type="transmembrane region" description="Helical" evidence="6">
    <location>
        <begin position="207"/>
        <end position="234"/>
    </location>
</feature>
<evidence type="ECO:0000256" key="6">
    <source>
        <dbReference type="SAM" id="Phobius"/>
    </source>
</evidence>
<keyword evidence="4" id="KW-0378">Hydrolase</keyword>
<keyword evidence="6" id="KW-1133">Transmembrane helix</keyword>
<dbReference type="Pfam" id="PF10230">
    <property type="entry name" value="LIDHydrolase"/>
    <property type="match status" value="1"/>
</dbReference>
<keyword evidence="6" id="KW-0472">Membrane</keyword>
<dbReference type="GO" id="GO:0019915">
    <property type="term" value="P:lipid storage"/>
    <property type="evidence" value="ECO:0007669"/>
    <property type="project" value="InterPro"/>
</dbReference>
<dbReference type="OrthoDB" id="448051at2759"/>
<keyword evidence="6" id="KW-0812">Transmembrane</keyword>
<reference evidence="7" key="1">
    <citation type="journal article" date="2020" name="Stud. Mycol.">
        <title>101 Dothideomycetes genomes: a test case for predicting lifestyles and emergence of pathogens.</title>
        <authorList>
            <person name="Haridas S."/>
            <person name="Albert R."/>
            <person name="Binder M."/>
            <person name="Bloem J."/>
            <person name="Labutti K."/>
            <person name="Salamov A."/>
            <person name="Andreopoulos B."/>
            <person name="Baker S."/>
            <person name="Barry K."/>
            <person name="Bills G."/>
            <person name="Bluhm B."/>
            <person name="Cannon C."/>
            <person name="Castanera R."/>
            <person name="Culley D."/>
            <person name="Daum C."/>
            <person name="Ezra D."/>
            <person name="Gonzalez J."/>
            <person name="Henrissat B."/>
            <person name="Kuo A."/>
            <person name="Liang C."/>
            <person name="Lipzen A."/>
            <person name="Lutzoni F."/>
            <person name="Magnuson J."/>
            <person name="Mondo S."/>
            <person name="Nolan M."/>
            <person name="Ohm R."/>
            <person name="Pangilinan J."/>
            <person name="Park H.-J."/>
            <person name="Ramirez L."/>
            <person name="Alfaro M."/>
            <person name="Sun H."/>
            <person name="Tritt A."/>
            <person name="Yoshinaga Y."/>
            <person name="Zwiers L.-H."/>
            <person name="Turgeon B."/>
            <person name="Goodwin S."/>
            <person name="Spatafora J."/>
            <person name="Crous P."/>
            <person name="Grigoriev I."/>
        </authorList>
    </citation>
    <scope>NUCLEOTIDE SEQUENCE</scope>
    <source>
        <strain evidence="7">CBS 113979</strain>
    </source>
</reference>
<keyword evidence="3" id="KW-0551">Lipid droplet</keyword>
<evidence type="ECO:0000256" key="1">
    <source>
        <dbReference type="ARBA" id="ARBA00004502"/>
    </source>
</evidence>
<feature type="region of interest" description="Disordered" evidence="5">
    <location>
        <begin position="90"/>
        <end position="114"/>
    </location>
</feature>